<accession>A0ACB8U5A8</accession>
<evidence type="ECO:0000313" key="2">
    <source>
        <dbReference type="Proteomes" id="UP001055072"/>
    </source>
</evidence>
<dbReference type="EMBL" id="MU274910">
    <property type="protein sequence ID" value="KAI0089420.1"/>
    <property type="molecule type" value="Genomic_DNA"/>
</dbReference>
<organism evidence="1 2">
    <name type="scientific">Irpex rosettiformis</name>
    <dbReference type="NCBI Taxonomy" id="378272"/>
    <lineage>
        <taxon>Eukaryota</taxon>
        <taxon>Fungi</taxon>
        <taxon>Dikarya</taxon>
        <taxon>Basidiomycota</taxon>
        <taxon>Agaricomycotina</taxon>
        <taxon>Agaricomycetes</taxon>
        <taxon>Polyporales</taxon>
        <taxon>Irpicaceae</taxon>
        <taxon>Irpex</taxon>
    </lineage>
</organism>
<name>A0ACB8U5A8_9APHY</name>
<gene>
    <name evidence="1" type="ORF">BDY19DRAFT_993028</name>
</gene>
<proteinExistence type="predicted"/>
<dbReference type="Proteomes" id="UP001055072">
    <property type="component" value="Unassembled WGS sequence"/>
</dbReference>
<keyword evidence="2" id="KW-1185">Reference proteome</keyword>
<evidence type="ECO:0000313" key="1">
    <source>
        <dbReference type="EMBL" id="KAI0089420.1"/>
    </source>
</evidence>
<sequence length="794" mass="86602">MTATCLSVAPNLRCQTLTQLESSLVIIPPVLEIIFCIGLCIVKRGQDRKHLLLAGDGFLYFVLALFDVLAHVVVEDSYTAFKAFDITIGAVSAIPLFMFTLYLTVLTTQDFQAVIPYRIRWITKYTLFISIPLIVISNAIGSFFSLRYVQFTPTRNGSARLISVGFINTDVVTFMNSLTLVLLILMHGVAFLSSIARLVKVVLEKRRIEVAKNQDNEAALINGLGWMVVGIKLGFVEAVLGFVGGSFATIIVRRGLRFLSRAFLIIGVVKGMDVVEDFSMFTIRGPTRLDARRSRAAALSGIFAPNPRRSLRPTSYKFDQESKTEPPASAYSNESFSIQHVLTPSPIVFATSLPSAMPVAFPVANTVKRQPSARSEVSLFGERVVVTYRHGRAPTLDLRRFSKLMVPLPEAEDTAGVPPRPATAFGVLTKPTPNPYSPTESPTLLKPVRALSLPPSKRERSPFQDLTRLSVRPAPSPSSRSFEPTQDNKLRAPSFTTGTDSRYSTRTVASHVSDSLEVVHALTAQFPGVPARKLQAMQQRLMSPATTESDIMGDISRSNSGRSIAGGSGGLVRRSSSVKRKPVPNLDELTEATEGEVEEASITRRARPRTYTAGELNSTSPASPSPMRRGKPRPVTHTPSASQPGASTNPRRRSTSRSRSTGRSRSVSSSQGRQIDPAFEFPGKLGLADVMAQDQAELDAAWKQLGEKKQRRPRASSIKSIGSVTTRRTPTPSISTSSQRSSVVPEWHGLPGESGSMSFPQAGIPHPAYRRDLKVSRFSEDSSAYAISAVGRQI</sequence>
<reference evidence="1" key="1">
    <citation type="journal article" date="2021" name="Environ. Microbiol.">
        <title>Gene family expansions and transcriptome signatures uncover fungal adaptations to wood decay.</title>
        <authorList>
            <person name="Hage H."/>
            <person name="Miyauchi S."/>
            <person name="Viragh M."/>
            <person name="Drula E."/>
            <person name="Min B."/>
            <person name="Chaduli D."/>
            <person name="Navarro D."/>
            <person name="Favel A."/>
            <person name="Norest M."/>
            <person name="Lesage-Meessen L."/>
            <person name="Balint B."/>
            <person name="Merenyi Z."/>
            <person name="de Eugenio L."/>
            <person name="Morin E."/>
            <person name="Martinez A.T."/>
            <person name="Baldrian P."/>
            <person name="Stursova M."/>
            <person name="Martinez M.J."/>
            <person name="Novotny C."/>
            <person name="Magnuson J.K."/>
            <person name="Spatafora J.W."/>
            <person name="Maurice S."/>
            <person name="Pangilinan J."/>
            <person name="Andreopoulos W."/>
            <person name="LaButti K."/>
            <person name="Hundley H."/>
            <person name="Na H."/>
            <person name="Kuo A."/>
            <person name="Barry K."/>
            <person name="Lipzen A."/>
            <person name="Henrissat B."/>
            <person name="Riley R."/>
            <person name="Ahrendt S."/>
            <person name="Nagy L.G."/>
            <person name="Grigoriev I.V."/>
            <person name="Martin F."/>
            <person name="Rosso M.N."/>
        </authorList>
    </citation>
    <scope>NUCLEOTIDE SEQUENCE</scope>
    <source>
        <strain evidence="1">CBS 384.51</strain>
    </source>
</reference>
<comment type="caution">
    <text evidence="1">The sequence shown here is derived from an EMBL/GenBank/DDBJ whole genome shotgun (WGS) entry which is preliminary data.</text>
</comment>
<protein>
    <submittedName>
        <fullName evidence="1">Uncharacterized protein</fullName>
    </submittedName>
</protein>